<proteinExistence type="predicted"/>
<dbReference type="RefSeq" id="WP_212215587.1">
    <property type="nucleotide sequence ID" value="NZ_JAGUCO010000004.1"/>
</dbReference>
<keyword evidence="2" id="KW-1185">Reference proteome</keyword>
<dbReference type="InterPro" id="IPR005502">
    <property type="entry name" value="Ribosyl_crysJ1"/>
</dbReference>
<reference evidence="1 2" key="1">
    <citation type="journal article" date="2015" name="Int. J. Syst. Evol. Microbiol.">
        <title>Carboxylicivirga linearis sp. nov., isolated from a sea cucumber culture pond.</title>
        <authorList>
            <person name="Wang F.Q."/>
            <person name="Zhou Y.X."/>
            <person name="Lin X.Z."/>
            <person name="Chen G.J."/>
            <person name="Du Z.J."/>
        </authorList>
    </citation>
    <scope>NUCLEOTIDE SEQUENCE [LARGE SCALE GENOMIC DNA]</scope>
    <source>
        <strain evidence="1 2">FB218</strain>
    </source>
</reference>
<accession>A0ABS5JTZ4</accession>
<sequence>MKCIYYIFFLLVIGGCSNNTHSYKVIAAKEYHDAVYASWLGQIIGNTYGLGYEFKFIDEPGPDDFPYGYDFTLDTLRKHDGAFSDDDTDIEYMYLLQMEKHGVEPNYNQLANAWKNHVKERVWFANRMAVTLMHAGHYPPVTGNRHFNCEWFQIDPQLVNEIWAVTAPGMVDYAVAKSEYAARITSDDFGLEPTLHYAAMYSAAFFEKDINRLIEIGNSVLPDSSRFSEAVDFVKEQYSLYPSNWQKARANVVDKYYVIEDYNRHSWAAVDAILNGALGVMSLLYGQGDFQQTLDYACAFGMDADNQAATICGLLGIVNGFESLPKQLMYPLEDADWELPFNDSYRMITRDGLSDARITELAERSVKQAEKIILKQGGEIFNKDGETYYKIPIDVVFESPFELNPIPKQSLRVGKQWQYPVYVGSKKAKVEIIGELPSGVVYKDGQLQGVPATKGTYSFEIKATKGSDEKQIAVQLYVFDENKAGSASSVLFNNAARDKNTEVIRDGDIRSTYTSVKNDHQPGIDYYGYIWDQPQKISTLIYNNGKPGEFYGWFTDFKVEYLHENEWVALRDVEVFPSMNLGNSQWLKPAYQDYTIGFDTLTTRGIRIIGKAGGIKKDMANAHLGMEYATAIGELEVY</sequence>
<dbReference type="SUPFAM" id="SSF101478">
    <property type="entry name" value="ADP-ribosylglycohydrolase"/>
    <property type="match status" value="1"/>
</dbReference>
<dbReference type="Proteomes" id="UP000708576">
    <property type="component" value="Unassembled WGS sequence"/>
</dbReference>
<dbReference type="SUPFAM" id="SSF49313">
    <property type="entry name" value="Cadherin-like"/>
    <property type="match status" value="1"/>
</dbReference>
<gene>
    <name evidence="1" type="ORF">KEM10_08635</name>
</gene>
<dbReference type="Pfam" id="PF03747">
    <property type="entry name" value="ADP_ribosyl_GH"/>
    <property type="match status" value="1"/>
</dbReference>
<dbReference type="InterPro" id="IPR015919">
    <property type="entry name" value="Cadherin-like_sf"/>
</dbReference>
<evidence type="ECO:0000313" key="2">
    <source>
        <dbReference type="Proteomes" id="UP000708576"/>
    </source>
</evidence>
<dbReference type="EMBL" id="JAGUCO010000004">
    <property type="protein sequence ID" value="MBS2098344.1"/>
    <property type="molecule type" value="Genomic_DNA"/>
</dbReference>
<comment type="caution">
    <text evidence="1">The sequence shown here is derived from an EMBL/GenBank/DDBJ whole genome shotgun (WGS) entry which is preliminary data.</text>
</comment>
<organism evidence="1 2">
    <name type="scientific">Carboxylicivirga linearis</name>
    <dbReference type="NCBI Taxonomy" id="1628157"/>
    <lineage>
        <taxon>Bacteria</taxon>
        <taxon>Pseudomonadati</taxon>
        <taxon>Bacteroidota</taxon>
        <taxon>Bacteroidia</taxon>
        <taxon>Marinilabiliales</taxon>
        <taxon>Marinilabiliaceae</taxon>
        <taxon>Carboxylicivirga</taxon>
    </lineage>
</organism>
<evidence type="ECO:0000313" key="1">
    <source>
        <dbReference type="EMBL" id="MBS2098344.1"/>
    </source>
</evidence>
<dbReference type="InterPro" id="IPR036705">
    <property type="entry name" value="Ribosyl_crysJ1_sf"/>
</dbReference>
<dbReference type="InterPro" id="IPR013783">
    <property type="entry name" value="Ig-like_fold"/>
</dbReference>
<dbReference type="PROSITE" id="PS51257">
    <property type="entry name" value="PROKAR_LIPOPROTEIN"/>
    <property type="match status" value="1"/>
</dbReference>
<name>A0ABS5JTZ4_9BACT</name>
<protein>
    <submittedName>
        <fullName evidence="1">ADP-ribosylglycohydrolase family protein</fullName>
    </submittedName>
</protein>
<dbReference type="Gene3D" id="1.10.4080.10">
    <property type="entry name" value="ADP-ribosylation/Crystallin J1"/>
    <property type="match status" value="1"/>
</dbReference>
<dbReference type="Gene3D" id="2.60.40.10">
    <property type="entry name" value="Immunoglobulins"/>
    <property type="match status" value="1"/>
</dbReference>